<dbReference type="GO" id="GO:0005797">
    <property type="term" value="C:Golgi medial cisterna"/>
    <property type="evidence" value="ECO:0007669"/>
    <property type="project" value="TreeGrafter"/>
</dbReference>
<feature type="compositionally biased region" description="Low complexity" evidence="1">
    <location>
        <begin position="399"/>
        <end position="411"/>
    </location>
</feature>
<dbReference type="GO" id="GO:0000138">
    <property type="term" value="C:Golgi trans cisterna"/>
    <property type="evidence" value="ECO:0007669"/>
    <property type="project" value="TreeGrafter"/>
</dbReference>
<feature type="non-terminal residue" evidence="2">
    <location>
        <position position="1"/>
    </location>
</feature>
<dbReference type="PANTHER" id="PTHR21575">
    <property type="entry name" value="PROTEIN HID1"/>
    <property type="match status" value="1"/>
</dbReference>
<evidence type="ECO:0000256" key="1">
    <source>
        <dbReference type="SAM" id="MobiDB-lite"/>
    </source>
</evidence>
<reference evidence="3" key="1">
    <citation type="submission" date="2015-02" db="EMBL/GenBank/DDBJ databases">
        <authorList>
            <person name="Gon?alves P."/>
        </authorList>
    </citation>
    <scope>NUCLEOTIDE SEQUENCE [LARGE SCALE GENOMIC DNA]</scope>
</reference>
<dbReference type="AlphaFoldDB" id="A0A0D6EQU6"/>
<dbReference type="Proteomes" id="UP000243876">
    <property type="component" value="Unassembled WGS sequence"/>
</dbReference>
<organism evidence="2 3">
    <name type="scientific">Sporidiobolus salmonicolor</name>
    <name type="common">Yeast-like fungus</name>
    <name type="synonym">Sporobolomyces salmonicolor</name>
    <dbReference type="NCBI Taxonomy" id="5005"/>
    <lineage>
        <taxon>Eukaryota</taxon>
        <taxon>Fungi</taxon>
        <taxon>Dikarya</taxon>
        <taxon>Basidiomycota</taxon>
        <taxon>Pucciniomycotina</taxon>
        <taxon>Microbotryomycetes</taxon>
        <taxon>Sporidiobolales</taxon>
        <taxon>Sporidiobolaceae</taxon>
        <taxon>Sporobolomyces</taxon>
    </lineage>
</organism>
<feature type="region of interest" description="Disordered" evidence="1">
    <location>
        <begin position="139"/>
        <end position="199"/>
    </location>
</feature>
<evidence type="ECO:0000313" key="2">
    <source>
        <dbReference type="EMBL" id="CEQ42467.1"/>
    </source>
</evidence>
<protein>
    <submittedName>
        <fullName evidence="2">SPOSA6832_04280-mRNA-1:cds</fullName>
    </submittedName>
</protein>
<feature type="region of interest" description="Disordered" evidence="1">
    <location>
        <begin position="764"/>
        <end position="832"/>
    </location>
</feature>
<gene>
    <name evidence="2" type="primary">SPOSA6832_04280</name>
</gene>
<dbReference type="OrthoDB" id="432953at2759"/>
<feature type="region of interest" description="Disordered" evidence="1">
    <location>
        <begin position="399"/>
        <end position="437"/>
    </location>
</feature>
<dbReference type="Pfam" id="PF12722">
    <property type="entry name" value="Hid1"/>
    <property type="match status" value="2"/>
</dbReference>
<sequence length="1040" mass="109397">MATETAARTRNSSSASLAKVQIGSRGRQSRLMYLTLFDSPSDVVLLLPTSLLLRTLNHSPYNLLHLLDFTSSHLFSLLATPGFPVSGGRDGRDLAKEALNCVRVLSRIVPLLLGSQGGAGRDQVEEEVFWRRETIRVEKNEPKEDRSSQGAQGGEAQDGPGDEGQFIIDDEEDEETASDGDPVTTPKATSESAPEVDDHYEEIPPLAERLLSALIDLLFVPGLTVPEALRQGSDGVVTYVIWEPGIASPPPASPSPPASLALLSARLEILRLLTLLVSLPSLLTPPQLFPALPNRWRDALVSGRIVADRNGMLCLLCSVVNTACKAAREEAAGTAAQVQGSTDLMGAAAKLASAATGGVAAATGGGGAEDVKSLLVGACLQFLGVVMLDHAPAEVAASPPSADASISASTPNAPSQSPFVEPSATPPLSSSSTPAPTPPVSPNLFTYYLSKLHRTSDLSFLLSGLLSHVYTALCPPSFLPLGFSLPKNPLESPSSSSSVATGGGKLKSAGWTTEALTVLWRLIDGNRKFAGWLVKERDEGGSGRWSEVAGLVGAVREEWREDETQLGLVRLASFLLQTLTAESALLASASPSHALALKQIVNAPLTAERVGGRLAGAVKRQSAAAGMGEEAGRALSLAEYLIIGAHALILSPSSNRSGRLSTLYPSLVLAIDNLAPFVVELGQDAATRLVRVWLAFSAPSWVLMEEGNPRLVFYLLETFNHIIQHNLSTNPALVHALLQTHKRFNLLAHFTLATGVAEARRLRAERRERQRRRAAGSGGGGLETLKEGEASKEGSLEPTSPRERAASLSPSPTSPPLSPTKPSASGKALGKRRERTLSLGGLSVAELSFAEPGGVRSPGTEGEEDQPFVGKNGFVPTEEWVSSWRQGSLPLDPILILLSELLPQLPPESTTPSASSSSAVAAAAATPLLRALAPSLVPLLPAPLSPPKPRKFLVSPGPLQTWLASTLYGRIYLSQLDWLRDALPVQLFAVAQAPAPAGGHARAGALDLERVVGRTVGEVGGRVGEAVRGVWGRVGGAGGR</sequence>
<feature type="compositionally biased region" description="Low complexity" evidence="1">
    <location>
        <begin position="422"/>
        <end position="434"/>
    </location>
</feature>
<accession>A0A0D6EQU6</accession>
<keyword evidence="3" id="KW-1185">Reference proteome</keyword>
<feature type="compositionally biased region" description="Acidic residues" evidence="1">
    <location>
        <begin position="168"/>
        <end position="178"/>
    </location>
</feature>
<dbReference type="EMBL" id="CENE01000026">
    <property type="protein sequence ID" value="CEQ42467.1"/>
    <property type="molecule type" value="Genomic_DNA"/>
</dbReference>
<dbReference type="InterPro" id="IPR026705">
    <property type="entry name" value="Hid-1/Ecm30"/>
</dbReference>
<name>A0A0D6EQU6_SPOSA</name>
<evidence type="ECO:0000313" key="3">
    <source>
        <dbReference type="Proteomes" id="UP000243876"/>
    </source>
</evidence>
<dbReference type="PANTHER" id="PTHR21575:SF12">
    <property type="entry name" value="PROTEIN HID1"/>
    <property type="match status" value="1"/>
</dbReference>
<feature type="compositionally biased region" description="Basic and acidic residues" evidence="1">
    <location>
        <begin position="784"/>
        <end position="805"/>
    </location>
</feature>
<proteinExistence type="predicted"/>
<dbReference type="GO" id="GO:0016020">
    <property type="term" value="C:membrane"/>
    <property type="evidence" value="ECO:0007669"/>
    <property type="project" value="TreeGrafter"/>
</dbReference>